<protein>
    <submittedName>
        <fullName evidence="1">Uncharacterized protein</fullName>
    </submittedName>
</protein>
<dbReference type="EMBL" id="CM055751">
    <property type="protein sequence ID" value="KAJ7993431.1"/>
    <property type="molecule type" value="Genomic_DNA"/>
</dbReference>
<sequence length="70" mass="7821">MPKPPKRKMRLMLGGNKGRLGFSKEVGKVEMSKVNMRAGVETVWPTVLPVTKTLFVSYLNWKSVPDVSST</sequence>
<proteinExistence type="predicted"/>
<comment type="caution">
    <text evidence="1">The sequence shown here is derived from an EMBL/GenBank/DDBJ whole genome shotgun (WGS) entry which is preliminary data.</text>
</comment>
<keyword evidence="2" id="KW-1185">Reference proteome</keyword>
<dbReference type="Proteomes" id="UP001157502">
    <property type="component" value="Chromosome 24"/>
</dbReference>
<evidence type="ECO:0000313" key="2">
    <source>
        <dbReference type="Proteomes" id="UP001157502"/>
    </source>
</evidence>
<organism evidence="1 2">
    <name type="scientific">Dallia pectoralis</name>
    <name type="common">Alaska blackfish</name>
    <dbReference type="NCBI Taxonomy" id="75939"/>
    <lineage>
        <taxon>Eukaryota</taxon>
        <taxon>Metazoa</taxon>
        <taxon>Chordata</taxon>
        <taxon>Craniata</taxon>
        <taxon>Vertebrata</taxon>
        <taxon>Euteleostomi</taxon>
        <taxon>Actinopterygii</taxon>
        <taxon>Neopterygii</taxon>
        <taxon>Teleostei</taxon>
        <taxon>Protacanthopterygii</taxon>
        <taxon>Esociformes</taxon>
        <taxon>Umbridae</taxon>
        <taxon>Dallia</taxon>
    </lineage>
</organism>
<reference evidence="1" key="1">
    <citation type="submission" date="2021-05" db="EMBL/GenBank/DDBJ databases">
        <authorList>
            <person name="Pan Q."/>
            <person name="Jouanno E."/>
            <person name="Zahm M."/>
            <person name="Klopp C."/>
            <person name="Cabau C."/>
            <person name="Louis A."/>
            <person name="Berthelot C."/>
            <person name="Parey E."/>
            <person name="Roest Crollius H."/>
            <person name="Montfort J."/>
            <person name="Robinson-Rechavi M."/>
            <person name="Bouchez O."/>
            <person name="Lampietro C."/>
            <person name="Lopez Roques C."/>
            <person name="Donnadieu C."/>
            <person name="Postlethwait J."/>
            <person name="Bobe J."/>
            <person name="Dillon D."/>
            <person name="Chandos A."/>
            <person name="von Hippel F."/>
            <person name="Guiguen Y."/>
        </authorList>
    </citation>
    <scope>NUCLEOTIDE SEQUENCE</scope>
    <source>
        <strain evidence="1">YG-Jan2019</strain>
    </source>
</reference>
<gene>
    <name evidence="1" type="ORF">DPEC_G00272360</name>
</gene>
<name>A0ACC2FQ02_DALPE</name>
<accession>A0ACC2FQ02</accession>
<evidence type="ECO:0000313" key="1">
    <source>
        <dbReference type="EMBL" id="KAJ7993431.1"/>
    </source>
</evidence>